<gene>
    <name evidence="3" type="ORF">DYB30_014186</name>
</gene>
<dbReference type="InterPro" id="IPR021109">
    <property type="entry name" value="Peptidase_aspartic_dom_sf"/>
</dbReference>
<evidence type="ECO:0000313" key="4">
    <source>
        <dbReference type="Proteomes" id="UP000266643"/>
    </source>
</evidence>
<dbReference type="Gene3D" id="2.40.70.10">
    <property type="entry name" value="Acid Proteases"/>
    <property type="match status" value="1"/>
</dbReference>
<dbReference type="SUPFAM" id="SSF50630">
    <property type="entry name" value="Acid proteases"/>
    <property type="match status" value="1"/>
</dbReference>
<comment type="caution">
    <text evidence="3">The sequence shown here is derived from an EMBL/GenBank/DDBJ whole genome shotgun (WGS) entry which is preliminary data.</text>
</comment>
<dbReference type="GO" id="GO:0006508">
    <property type="term" value="P:proteolysis"/>
    <property type="evidence" value="ECO:0007669"/>
    <property type="project" value="InterPro"/>
</dbReference>
<feature type="domain" description="Peptidase A2" evidence="2">
    <location>
        <begin position="100"/>
        <end position="114"/>
    </location>
</feature>
<name>A0A397DVR9_APHAT</name>
<dbReference type="PROSITE" id="PS50175">
    <property type="entry name" value="ASP_PROT_RETROV"/>
    <property type="match status" value="1"/>
</dbReference>
<dbReference type="AlphaFoldDB" id="A0A397DVR9"/>
<keyword evidence="1" id="KW-0378">Hydrolase</keyword>
<dbReference type="Proteomes" id="UP000266643">
    <property type="component" value="Unassembled WGS sequence"/>
</dbReference>
<dbReference type="EMBL" id="QUTD01004292">
    <property type="protein sequence ID" value="RHY68828.1"/>
    <property type="molecule type" value="Genomic_DNA"/>
</dbReference>
<dbReference type="GO" id="GO:0004190">
    <property type="term" value="F:aspartic-type endopeptidase activity"/>
    <property type="evidence" value="ECO:0007669"/>
    <property type="project" value="InterPro"/>
</dbReference>
<evidence type="ECO:0000256" key="1">
    <source>
        <dbReference type="ARBA" id="ARBA00022801"/>
    </source>
</evidence>
<sequence length="204" mass="22896">MQTAGRKPEPRRLPLHAPYARGCLKCGSEDHKVLKFPMCQPGEAQRLLDFWFKNRMLLMWLWLWCCDKKTKAIGTAVLANDVGKARAHRTLDCDINGLKATTLLDSGADQSVLSATFITRLQEAGNLMSPVRQLYDAMEFMEVMKLDADRNFKLRLTFETTEGTLVIANLKCWVAAAPLQDGLGDLIVSRNVMAKLGYCPVRCC</sequence>
<accession>A0A397DVR9</accession>
<proteinExistence type="predicted"/>
<protein>
    <recommendedName>
        <fullName evidence="2">Peptidase A2 domain-containing protein</fullName>
    </recommendedName>
</protein>
<evidence type="ECO:0000259" key="2">
    <source>
        <dbReference type="PROSITE" id="PS50175"/>
    </source>
</evidence>
<organism evidence="3 4">
    <name type="scientific">Aphanomyces astaci</name>
    <name type="common">Crayfish plague agent</name>
    <dbReference type="NCBI Taxonomy" id="112090"/>
    <lineage>
        <taxon>Eukaryota</taxon>
        <taxon>Sar</taxon>
        <taxon>Stramenopiles</taxon>
        <taxon>Oomycota</taxon>
        <taxon>Saprolegniomycetes</taxon>
        <taxon>Saprolegniales</taxon>
        <taxon>Verrucalvaceae</taxon>
        <taxon>Aphanomyces</taxon>
    </lineage>
</organism>
<dbReference type="InterPro" id="IPR001995">
    <property type="entry name" value="Peptidase_A2_cat"/>
</dbReference>
<evidence type="ECO:0000313" key="3">
    <source>
        <dbReference type="EMBL" id="RHY68828.1"/>
    </source>
</evidence>
<reference evidence="3 4" key="1">
    <citation type="submission" date="2018-08" db="EMBL/GenBank/DDBJ databases">
        <title>Aphanomyces genome sequencing and annotation.</title>
        <authorList>
            <person name="Minardi D."/>
            <person name="Oidtmann B."/>
            <person name="Van Der Giezen M."/>
            <person name="Studholme D.J."/>
        </authorList>
    </citation>
    <scope>NUCLEOTIDE SEQUENCE [LARGE SCALE GENOMIC DNA]</scope>
    <source>
        <strain evidence="3 4">D2</strain>
    </source>
</reference>